<feature type="domain" description="ABC transporter" evidence="8">
    <location>
        <begin position="6"/>
        <end position="257"/>
    </location>
</feature>
<dbReference type="PROSITE" id="PS00211">
    <property type="entry name" value="ABC_TRANSPORTER_1"/>
    <property type="match status" value="2"/>
</dbReference>
<dbReference type="PROSITE" id="PS50893">
    <property type="entry name" value="ABC_TRANSPORTER_2"/>
    <property type="match status" value="2"/>
</dbReference>
<dbReference type="Gene3D" id="3.40.50.300">
    <property type="entry name" value="P-loop containing nucleotide triphosphate hydrolases"/>
    <property type="match status" value="2"/>
</dbReference>
<dbReference type="SUPFAM" id="SSF52540">
    <property type="entry name" value="P-loop containing nucleoside triphosphate hydrolases"/>
    <property type="match status" value="2"/>
</dbReference>
<dbReference type="Pfam" id="PF00005">
    <property type="entry name" value="ABC_tran"/>
    <property type="match status" value="2"/>
</dbReference>
<dbReference type="InterPro" id="IPR013563">
    <property type="entry name" value="Oligopep_ABC_C"/>
</dbReference>
<keyword evidence="4" id="KW-1003">Cell membrane</keyword>
<dbReference type="Proteomes" id="UP001597128">
    <property type="component" value="Unassembled WGS sequence"/>
</dbReference>
<evidence type="ECO:0000313" key="9">
    <source>
        <dbReference type="EMBL" id="MFD0912470.1"/>
    </source>
</evidence>
<keyword evidence="3" id="KW-0813">Transport</keyword>
<proteinExistence type="inferred from homology"/>
<name>A0ABW3F6A7_9PROT</name>
<keyword evidence="5" id="KW-0547">Nucleotide-binding</keyword>
<organism evidence="9 10">
    <name type="scientific">Methylophilus luteus</name>
    <dbReference type="NCBI Taxonomy" id="640108"/>
    <lineage>
        <taxon>Bacteria</taxon>
        <taxon>Pseudomonadati</taxon>
        <taxon>Pseudomonadota</taxon>
        <taxon>Betaproteobacteria</taxon>
        <taxon>Nitrosomonadales</taxon>
        <taxon>Methylophilaceae</taxon>
        <taxon>Methylophilus</taxon>
    </lineage>
</organism>
<evidence type="ECO:0000256" key="6">
    <source>
        <dbReference type="ARBA" id="ARBA00022840"/>
    </source>
</evidence>
<evidence type="ECO:0000259" key="8">
    <source>
        <dbReference type="PROSITE" id="PS50893"/>
    </source>
</evidence>
<dbReference type="InterPro" id="IPR017871">
    <property type="entry name" value="ABC_transporter-like_CS"/>
</dbReference>
<dbReference type="InterPro" id="IPR050388">
    <property type="entry name" value="ABC_Ni/Peptide_Import"/>
</dbReference>
<evidence type="ECO:0000256" key="7">
    <source>
        <dbReference type="ARBA" id="ARBA00023136"/>
    </source>
</evidence>
<keyword evidence="10" id="KW-1185">Reference proteome</keyword>
<dbReference type="RefSeq" id="WP_379055435.1">
    <property type="nucleotide sequence ID" value="NZ_JBHTKB010000001.1"/>
</dbReference>
<evidence type="ECO:0000256" key="3">
    <source>
        <dbReference type="ARBA" id="ARBA00022448"/>
    </source>
</evidence>
<evidence type="ECO:0000256" key="4">
    <source>
        <dbReference type="ARBA" id="ARBA00022475"/>
    </source>
</evidence>
<gene>
    <name evidence="9" type="ORF">ACFQ1Z_02815</name>
</gene>
<dbReference type="GO" id="GO:0005524">
    <property type="term" value="F:ATP binding"/>
    <property type="evidence" value="ECO:0007669"/>
    <property type="project" value="UniProtKB-KW"/>
</dbReference>
<evidence type="ECO:0000256" key="2">
    <source>
        <dbReference type="ARBA" id="ARBA00005417"/>
    </source>
</evidence>
<evidence type="ECO:0000256" key="5">
    <source>
        <dbReference type="ARBA" id="ARBA00022741"/>
    </source>
</evidence>
<comment type="similarity">
    <text evidence="2">Belongs to the ABC transporter superfamily.</text>
</comment>
<dbReference type="InterPro" id="IPR003593">
    <property type="entry name" value="AAA+_ATPase"/>
</dbReference>
<protein>
    <submittedName>
        <fullName evidence="9">ABC transporter ATP-binding protein</fullName>
    </submittedName>
</protein>
<dbReference type="CDD" id="cd03257">
    <property type="entry name" value="ABC_NikE_OppD_transporters"/>
    <property type="match status" value="2"/>
</dbReference>
<dbReference type="Pfam" id="PF08352">
    <property type="entry name" value="oligo_HPY"/>
    <property type="match status" value="2"/>
</dbReference>
<sequence length="533" mass="58789">MTQPLLSIENFSASFEAKTVVDQLNLSINSGERLALVGESGSGKTVTALSILKLVEAAKLSGKILFQGQDLLQKSAQEIQRVRGADIAMIFQEPMTALNPLFTIGEQIIETLVAHQALSRTAAREKTLELLTRTGIRQPEKNINSYPHQLSGGQRQRAMIAMALSCKPKLLIADEPTTALDLTIRARIVKLLIDIQEEEVRKEGAQGMAILLITHDLNLVRKFAHRVAVMERGKLVETADTQTLFEQPQHPYTIKLINSIPVRNVLPVASDARTLLEAKQLRVEYPLPRKGWRGLFESHAFTALHGADVVLREGETVGIVGESGSGKSTLAQAVLNLIKVKSGAIEVEGAPVYSLSKRLQRELRARLQVVFQDPFGSLSPRQTVRQIVGEGLALHFPDLTEEQRYQRIVQILSEVGLSANVLDSYPHEFSGGQRQRIAIARAFVLSPKVVILDEPTSALDVSIQKQVLELLVSLQKKFGLSYLLISHDLTVIQALAHRVYVLKDGEIIESGDTEQVIQQPNHPYTQALVQASL</sequence>
<keyword evidence="7" id="KW-0472">Membrane</keyword>
<dbReference type="InterPro" id="IPR027417">
    <property type="entry name" value="P-loop_NTPase"/>
</dbReference>
<feature type="domain" description="ABC transporter" evidence="8">
    <location>
        <begin position="281"/>
        <end position="529"/>
    </location>
</feature>
<dbReference type="PANTHER" id="PTHR43297:SF2">
    <property type="entry name" value="DIPEPTIDE TRANSPORT ATP-BINDING PROTEIN DPPD"/>
    <property type="match status" value="1"/>
</dbReference>
<evidence type="ECO:0000313" key="10">
    <source>
        <dbReference type="Proteomes" id="UP001597128"/>
    </source>
</evidence>
<dbReference type="PANTHER" id="PTHR43297">
    <property type="entry name" value="OLIGOPEPTIDE TRANSPORT ATP-BINDING PROTEIN APPD"/>
    <property type="match status" value="1"/>
</dbReference>
<dbReference type="NCBIfam" id="NF008453">
    <property type="entry name" value="PRK11308.1"/>
    <property type="match status" value="2"/>
</dbReference>
<dbReference type="EMBL" id="JBHTKB010000001">
    <property type="protein sequence ID" value="MFD0912470.1"/>
    <property type="molecule type" value="Genomic_DNA"/>
</dbReference>
<evidence type="ECO:0000256" key="1">
    <source>
        <dbReference type="ARBA" id="ARBA00004417"/>
    </source>
</evidence>
<accession>A0ABW3F6A7</accession>
<comment type="subcellular location">
    <subcellularLocation>
        <location evidence="1">Cell inner membrane</location>
        <topology evidence="1">Peripheral membrane protein</topology>
    </subcellularLocation>
</comment>
<comment type="caution">
    <text evidence="9">The sequence shown here is derived from an EMBL/GenBank/DDBJ whole genome shotgun (WGS) entry which is preliminary data.</text>
</comment>
<keyword evidence="6 9" id="KW-0067">ATP-binding</keyword>
<dbReference type="SMART" id="SM00382">
    <property type="entry name" value="AAA"/>
    <property type="match status" value="2"/>
</dbReference>
<dbReference type="NCBIfam" id="NF007739">
    <property type="entry name" value="PRK10419.1"/>
    <property type="match status" value="2"/>
</dbReference>
<reference evidence="10" key="1">
    <citation type="journal article" date="2019" name="Int. J. Syst. Evol. Microbiol.">
        <title>The Global Catalogue of Microorganisms (GCM) 10K type strain sequencing project: providing services to taxonomists for standard genome sequencing and annotation.</title>
        <authorList>
            <consortium name="The Broad Institute Genomics Platform"/>
            <consortium name="The Broad Institute Genome Sequencing Center for Infectious Disease"/>
            <person name="Wu L."/>
            <person name="Ma J."/>
        </authorList>
    </citation>
    <scope>NUCLEOTIDE SEQUENCE [LARGE SCALE GENOMIC DNA]</scope>
    <source>
        <strain evidence="10">CCUG 58412</strain>
    </source>
</reference>
<dbReference type="InterPro" id="IPR003439">
    <property type="entry name" value="ABC_transporter-like_ATP-bd"/>
</dbReference>